<dbReference type="Proteomes" id="UP000005640">
    <property type="component" value="Chromosome 19"/>
</dbReference>
<reference evidence="1 2" key="1">
    <citation type="journal article" date="2001" name="Nature">
        <title>Initial sequencing and analysis of the human genome.</title>
        <authorList>
            <consortium name="International Human Genome Sequencing Consortium"/>
            <person name="Lander E.S."/>
            <person name="Linton L.M."/>
            <person name="Birren B."/>
            <person name="Nusbaum C."/>
            <person name="Zody M.C."/>
            <person name="Baldwin J."/>
            <person name="Devon K."/>
            <person name="Dewar K."/>
            <person name="Doyle M."/>
            <person name="FitzHugh W."/>
            <person name="Funke R."/>
            <person name="Gage D."/>
            <person name="Harris K."/>
            <person name="Heaford A."/>
            <person name="Howland J."/>
            <person name="Kann L."/>
            <person name="Lehoczky J."/>
            <person name="LeVine R."/>
            <person name="McEwan P."/>
            <person name="McKernan K."/>
            <person name="Meldrim J."/>
            <person name="Mesirov J.P."/>
            <person name="Miranda C."/>
            <person name="Morris W."/>
            <person name="Naylor J."/>
            <person name="Raymond C."/>
            <person name="Rosetti M."/>
            <person name="Santos R."/>
            <person name="Sheridan A."/>
            <person name="Sougnez C."/>
            <person name="Stange-Thomann N."/>
            <person name="Stojanovic N."/>
            <person name="Subramanian A."/>
            <person name="Wyman D."/>
            <person name="Rogers J."/>
            <person name="Sulston J."/>
            <person name="Ainscough R."/>
            <person name="Beck S."/>
            <person name="Bentley D."/>
            <person name="Burton J."/>
            <person name="Clee C."/>
            <person name="Carter N."/>
            <person name="Coulson A."/>
            <person name="Deadman R."/>
            <person name="Deloukas P."/>
            <person name="Dunham A."/>
            <person name="Dunham I."/>
            <person name="Durbin R."/>
            <person name="French L."/>
            <person name="Grafham D."/>
            <person name="Gregory S."/>
            <person name="Hubbard T."/>
            <person name="Humphray S."/>
            <person name="Hunt A."/>
            <person name="Jones M."/>
            <person name="Lloyd C."/>
            <person name="McMurray A."/>
            <person name="Matthews L."/>
            <person name="Mercer S."/>
            <person name="Milne S."/>
            <person name="Mullikin J.C."/>
            <person name="Mungall A."/>
            <person name="Plumb R."/>
            <person name="Ross M."/>
            <person name="Shownkeen R."/>
            <person name="Sims S."/>
            <person name="Waterston R.H."/>
            <person name="Wilson R.K."/>
            <person name="Hillier L.W."/>
            <person name="McPherson J.D."/>
            <person name="Marra M.A."/>
            <person name="Mardis E.R."/>
            <person name="Fulton L.A."/>
            <person name="Chinwalla A.T."/>
            <person name="Pepin K.H."/>
            <person name="Gish W.R."/>
            <person name="Chissoe S.L."/>
            <person name="Wendl M.C."/>
            <person name="Delehaunty K.D."/>
            <person name="Miner T.L."/>
            <person name="Delehaunty A."/>
            <person name="Kramer J.B."/>
            <person name="Cook L.L."/>
            <person name="Fulton R.S."/>
            <person name="Johnson D.L."/>
            <person name="Minx P.J."/>
            <person name="Clifton S.W."/>
            <person name="Hawkins T."/>
            <person name="Branscomb E."/>
            <person name="Predki P."/>
            <person name="Richardson P."/>
            <person name="Wenning S."/>
            <person name="Slezak T."/>
            <person name="Doggett N."/>
            <person name="Cheng J.F."/>
            <person name="Olsen A."/>
            <person name="Lucas S."/>
            <person name="Elkin C."/>
            <person name="Uberbacher E."/>
            <person name="Frazier M."/>
            <person name="Gibbs R.A."/>
            <person name="Muzny D.M."/>
            <person name="Scherer S.E."/>
            <person name="Bouck J.B."/>
            <person name="Sodergren E.J."/>
            <person name="Worley K.C."/>
            <person name="Rives C.M."/>
            <person name="Gorrell J.H."/>
            <person name="Metzker M.L."/>
            <person name="Naylor S.L."/>
            <person name="Kucherlapati R.S."/>
            <person name="Nelson D.L."/>
            <person name="Weinstock G.M."/>
            <person name="Sakaki Y."/>
            <person name="Fujiyama A."/>
            <person name="Hattori M."/>
            <person name="Yada T."/>
            <person name="Toyoda A."/>
            <person name="Itoh T."/>
            <person name="Kawagoe C."/>
            <person name="Watanabe H."/>
            <person name="Totoki Y."/>
            <person name="Taylor T."/>
            <person name="Weissenbach J."/>
            <person name="Heilig R."/>
            <person name="Saurin W."/>
            <person name="Artiguenave F."/>
            <person name="Brottier P."/>
            <person name="Bruls T."/>
            <person name="Pelletier E."/>
            <person name="Robert C."/>
            <person name="Wincker P."/>
            <person name="Smith D.R."/>
            <person name="Doucette-Stamm L."/>
            <person name="Rubenfield M."/>
            <person name="Weinstock K."/>
            <person name="Lee H.M."/>
            <person name="Dubois J."/>
            <person name="Rosenthal A."/>
            <person name="Platzer M."/>
            <person name="Nyakatura G."/>
            <person name="Taudien S."/>
            <person name="Rump A."/>
            <person name="Yang H."/>
            <person name="Yu J."/>
            <person name="Wang J."/>
            <person name="Huang G."/>
            <person name="Gu J."/>
            <person name="Hood L."/>
            <person name="Rowen L."/>
            <person name="Madan A."/>
            <person name="Qin S."/>
            <person name="Davis R.W."/>
            <person name="Federspiel N.A."/>
            <person name="Abola A.P."/>
            <person name="Proctor M.J."/>
            <person name="Myers R.M."/>
            <person name="Schmutz J."/>
            <person name="Dickson M."/>
            <person name="Grimwood J."/>
            <person name="Cox D.R."/>
            <person name="Olson M.V."/>
            <person name="Kaul R."/>
            <person name="Raymond C."/>
            <person name="Shimizu N."/>
            <person name="Kawasaki K."/>
            <person name="Minoshima S."/>
            <person name="Evans G.A."/>
            <person name="Athanasiou M."/>
            <person name="Schultz R."/>
            <person name="Roe B.A."/>
            <person name="Chen F."/>
            <person name="Pan H."/>
            <person name="Ramser J."/>
            <person name="Lehrach H."/>
            <person name="Reinhardt R."/>
            <person name="McCombie W.R."/>
            <person name="de la Bastide M."/>
            <person name="Dedhia N."/>
            <person name="Blocker H."/>
            <person name="Hornischer K."/>
            <person name="Nordsiek G."/>
            <person name="Agarwala R."/>
            <person name="Aravind L."/>
            <person name="Bailey J.A."/>
            <person name="Bateman A."/>
            <person name="Batzoglou S."/>
            <person name="Birney E."/>
            <person name="Bork P."/>
            <person name="Brown D.G."/>
            <person name="Burge C.B."/>
            <person name="Cerutti L."/>
            <person name="Chen H.C."/>
            <person name="Church D."/>
            <person name="Clamp M."/>
            <person name="Copley R.R."/>
            <person name="Doerks T."/>
            <person name="Eddy S.R."/>
            <person name="Eichler E.E."/>
            <person name="Furey T.S."/>
            <person name="Galagan J."/>
            <person name="Gilbert J.G."/>
            <person name="Harmon C."/>
            <person name="Hayashizaki Y."/>
            <person name="Haussler D."/>
            <person name="Hermjakob H."/>
            <person name="Hokamp K."/>
            <person name="Jang W."/>
            <person name="Johnson L.S."/>
            <person name="Jones T.A."/>
            <person name="Kasif S."/>
            <person name="Kaspryzk A."/>
            <person name="Kennedy S."/>
            <person name="Kent W.J."/>
            <person name="Kitts P."/>
            <person name="Koonin E.V."/>
            <person name="Korf I."/>
            <person name="Kulp D."/>
            <person name="Lancet D."/>
            <person name="Lowe T.M."/>
            <person name="McLysaght A."/>
            <person name="Mikkelsen T."/>
            <person name="Moran J.V."/>
            <person name="Mulder N."/>
            <person name="Pollara V.J."/>
            <person name="Ponting C.P."/>
            <person name="Schuler G."/>
            <person name="Schultz J."/>
            <person name="Slater G."/>
            <person name="Smit A.F."/>
            <person name="Stupka E."/>
            <person name="Szustakowski J."/>
            <person name="Thierry-Mieg D."/>
            <person name="Thierry-Mieg J."/>
            <person name="Wagner L."/>
            <person name="Wallis J."/>
            <person name="Wheeler R."/>
            <person name="Williams A."/>
            <person name="Wolf Y.I."/>
            <person name="Wolfe K.H."/>
            <person name="Yang S.P."/>
            <person name="Yeh R.F."/>
            <person name="Collins F."/>
            <person name="Guyer M.S."/>
            <person name="Peterson J."/>
            <person name="Felsenfeld A."/>
            <person name="Wetterstrand K.A."/>
            <person name="Patrinos A."/>
            <person name="Morgan M.J."/>
            <person name="de Jong P."/>
            <person name="Catanese J.J."/>
            <person name="Osoegawa K."/>
            <person name="Shizuya H."/>
            <person name="Choi S."/>
            <person name="Chen Y.J."/>
        </authorList>
    </citation>
    <scope>NUCLEOTIDE SEQUENCE [LARGE SCALE GENOMIC DNA]</scope>
</reference>
<reference evidence="1" key="4">
    <citation type="submission" date="2025-08" db="UniProtKB">
        <authorList>
            <consortium name="Ensembl"/>
        </authorList>
    </citation>
    <scope>IDENTIFICATION</scope>
</reference>
<protein>
    <submittedName>
        <fullName evidence="1">Ribosomal protein S15</fullName>
    </submittedName>
</protein>
<dbReference type="Antibodypedia" id="22700">
    <property type="antibodies" value="217 antibodies from 28 providers"/>
</dbReference>
<proteinExistence type="predicted"/>
<dbReference type="GeneTree" id="ENSGT00390000000475"/>
<feature type="non-terminal residue" evidence="1">
    <location>
        <position position="7"/>
    </location>
</feature>
<dbReference type="OrthoDB" id="10258210at2759"/>
<dbReference type="Ensembl" id="ENST00000617694.4">
    <property type="protein sequence ID" value="ENSP00000483399.1"/>
    <property type="gene ID" value="ENSG00000115268.10"/>
</dbReference>
<dbReference type="ExpressionAtlas" id="A0A1Y8EIB3">
    <property type="expression patterns" value="baseline and differential"/>
</dbReference>
<reference evidence="1 2" key="2">
    <citation type="journal article" date="2004" name="Nature">
        <title>The DNA sequence and biology of human chromosome 19.</title>
        <authorList>
            <person name="Grimwood J."/>
            <person name="Gordon L.A."/>
            <person name="Olsen A."/>
            <person name="Terry A."/>
            <person name="Schmutz J."/>
            <person name="Lamerdin J."/>
            <person name="Hellsten U."/>
            <person name="Goodstein D."/>
            <person name="Couronne O."/>
            <person name="Tran-Gyamfi M."/>
            <person name="Aerts A."/>
            <person name="Altherr M."/>
            <person name="Ashworth L."/>
            <person name="Bajorek E."/>
            <person name="Black S."/>
            <person name="Branscomb E."/>
            <person name="Caenepeel S."/>
            <person name="Carrano A."/>
            <person name="Caoile C."/>
            <person name="Chan Y.M."/>
            <person name="Christensen M."/>
            <person name="Cleland C.A."/>
            <person name="Copeland A."/>
            <person name="Dalin E."/>
            <person name="Dehal P."/>
            <person name="Denys M."/>
            <person name="Detter J.C."/>
            <person name="Escobar J."/>
            <person name="Flowers D."/>
            <person name="Fotopulos D."/>
            <person name="Garcia C."/>
            <person name="Georgescu A.M."/>
            <person name="Glavina T."/>
            <person name="Gomez M."/>
            <person name="Gonzales E."/>
            <person name="Groza M."/>
            <person name="Hammon N."/>
            <person name="Hawkins T."/>
            <person name="Haydu L."/>
            <person name="Ho I."/>
            <person name="Huang W."/>
            <person name="Israni S."/>
            <person name="Jett J."/>
            <person name="Kadner K."/>
            <person name="Kimball H."/>
            <person name="Kobayashi A."/>
            <person name="Larionov V."/>
            <person name="Leem S.H."/>
            <person name="Lopez F."/>
            <person name="Lou Y."/>
            <person name="Lowry S."/>
            <person name="Malfatti S."/>
            <person name="Martinez D."/>
            <person name="McCready P."/>
            <person name="Medina C."/>
            <person name="Morgan J."/>
            <person name="Nelson K."/>
            <person name="Nolan M."/>
            <person name="Ovcharenko I."/>
            <person name="Pitluck S."/>
            <person name="Pollard M."/>
            <person name="Popkie A.P."/>
            <person name="Predki P."/>
            <person name="Quan G."/>
            <person name="Ramirez L."/>
            <person name="Rash S."/>
            <person name="Retterer J."/>
            <person name="Rodriguez A."/>
            <person name="Rogers S."/>
            <person name="Salamov A."/>
            <person name="Salazar A."/>
            <person name="She X."/>
            <person name="Smith D."/>
            <person name="Slezak T."/>
            <person name="Solovyev V."/>
            <person name="Thayer N."/>
            <person name="Tice H."/>
            <person name="Tsai M."/>
            <person name="Ustaszewska A."/>
            <person name="Vo N."/>
            <person name="Wagner M."/>
            <person name="Wheeler J."/>
            <person name="Wu K."/>
            <person name="Xie G."/>
            <person name="Yang J."/>
            <person name="Dubchak I."/>
            <person name="Furey T.S."/>
            <person name="DeJong P."/>
            <person name="Dickson M."/>
            <person name="Gordon D."/>
            <person name="Eichler E.E."/>
            <person name="Pennacchio L.A."/>
            <person name="Richardson P."/>
            <person name="Stubbs L."/>
            <person name="Rokhsar D.S."/>
            <person name="Myers R.M."/>
            <person name="Rubin E.M."/>
            <person name="Lucas S.M."/>
        </authorList>
    </citation>
    <scope>NUCLEOTIDE SEQUENCE [LARGE SCALE GENOMIC DNA]</scope>
</reference>
<keyword evidence="2" id="KW-1185">Reference proteome</keyword>
<sequence length="7" mass="868">MQLYSAR</sequence>
<dbReference type="Ensembl" id="ENST00000617694.4">
    <property type="protein sequence ID" value="ENSP00000483399.1"/>
    <property type="gene ID" value="ENSG00000115268.11"/>
</dbReference>
<dbReference type="ChiTaRS" id="RPS15">
    <property type="organism name" value="human"/>
</dbReference>
<organism evidence="1 2">
    <name type="scientific">Homo sapiens</name>
    <name type="common">Human</name>
    <dbReference type="NCBI Taxonomy" id="9606"/>
    <lineage>
        <taxon>Eukaryota</taxon>
        <taxon>Metazoa</taxon>
        <taxon>Chordata</taxon>
        <taxon>Craniata</taxon>
        <taxon>Vertebrata</taxon>
        <taxon>Euteleostomi</taxon>
        <taxon>Mammalia</taxon>
        <taxon>Eutheria</taxon>
        <taxon>Euarchontoglires</taxon>
        <taxon>Primates</taxon>
        <taxon>Haplorrhini</taxon>
        <taxon>Catarrhini</taxon>
        <taxon>Hominidae</taxon>
        <taxon>Homo</taxon>
    </lineage>
</organism>
<reference evidence="1 2" key="3">
    <citation type="journal article" date="2004" name="Nature">
        <title>Finishing the euchromatic sequence of the human genome.</title>
        <authorList>
            <consortium name="International Human Genome Sequencing Consortium"/>
        </authorList>
    </citation>
    <scope>NUCLEOTIDE SEQUENCE [LARGE SCALE GENOMIC DNA]</scope>
</reference>
<evidence type="ECO:0000313" key="2">
    <source>
        <dbReference type="Proteomes" id="UP000005640"/>
    </source>
</evidence>
<reference evidence="1" key="5">
    <citation type="submission" date="2025-09" db="UniProtKB">
        <authorList>
            <consortium name="Ensembl"/>
        </authorList>
    </citation>
    <scope>IDENTIFICATION</scope>
</reference>
<evidence type="ECO:0000313" key="1">
    <source>
        <dbReference type="Ensembl" id="ENSP00000483399.1"/>
    </source>
</evidence>
<dbReference type="HGNC" id="HGNC:10388">
    <property type="gene designation" value="RPS15"/>
</dbReference>
<dbReference type="Bgee" id="ENSG00000115268">
    <property type="expression patterns" value="Expressed in pituitary gland and 101 other cell types or tissues"/>
</dbReference>
<dbReference type="VEuPathDB" id="HostDB:ENSG00000115268"/>
<gene>
    <name evidence="1" type="primary">RPS15</name>
</gene>
<dbReference type="OpenTargets" id="ENSG00000115268"/>
<accession>A0A1Y8EIB3</accession>
<dbReference type="MassIVE" id="A0A1Y8EIB3"/>
<name>A0A1Y8EIB3_HUMAN</name>
<dbReference type="EMBL" id="AC027307">
    <property type="status" value="NOT_ANNOTATED_CDS"/>
    <property type="molecule type" value="Genomic_DNA"/>
</dbReference>